<dbReference type="InterPro" id="IPR025993">
    <property type="entry name" value="Ceramide_glucosylTrfase"/>
</dbReference>
<keyword evidence="4" id="KW-0328">Glycosyltransferase</keyword>
<accession>A0A0F6W9M0</accession>
<name>A0A0F6W9M0_9BACT</name>
<evidence type="ECO:0000256" key="3">
    <source>
        <dbReference type="ARBA" id="ARBA00004991"/>
    </source>
</evidence>
<keyword evidence="11" id="KW-1185">Reference proteome</keyword>
<dbReference type="Pfam" id="PF13506">
    <property type="entry name" value="Glyco_transf_21"/>
    <property type="match status" value="1"/>
</dbReference>
<feature type="transmembrane region" description="Helical" evidence="9">
    <location>
        <begin position="281"/>
        <end position="304"/>
    </location>
</feature>
<dbReference type="AlphaFoldDB" id="A0A0F6W9M0"/>
<evidence type="ECO:0000313" key="11">
    <source>
        <dbReference type="Proteomes" id="UP000034883"/>
    </source>
</evidence>
<dbReference type="PANTHER" id="PTHR12726">
    <property type="entry name" value="CERAMIDE GLUCOSYLTRANSFERASE"/>
    <property type="match status" value="1"/>
</dbReference>
<dbReference type="OrthoDB" id="9814255at2"/>
<gene>
    <name evidence="10" type="ORF">DB32_008060</name>
</gene>
<organism evidence="10 11">
    <name type="scientific">Sandaracinus amylolyticus</name>
    <dbReference type="NCBI Taxonomy" id="927083"/>
    <lineage>
        <taxon>Bacteria</taxon>
        <taxon>Pseudomonadati</taxon>
        <taxon>Myxococcota</taxon>
        <taxon>Polyangia</taxon>
        <taxon>Polyangiales</taxon>
        <taxon>Sandaracinaceae</taxon>
        <taxon>Sandaracinus</taxon>
    </lineage>
</organism>
<dbReference type="InterPro" id="IPR029044">
    <property type="entry name" value="Nucleotide-diphossugar_trans"/>
</dbReference>
<keyword evidence="6 9" id="KW-0812">Transmembrane</keyword>
<evidence type="ECO:0000256" key="1">
    <source>
        <dbReference type="ARBA" id="ARBA00004141"/>
    </source>
</evidence>
<dbReference type="GO" id="GO:0016020">
    <property type="term" value="C:membrane"/>
    <property type="evidence" value="ECO:0007669"/>
    <property type="project" value="UniProtKB-SubCell"/>
</dbReference>
<evidence type="ECO:0000256" key="4">
    <source>
        <dbReference type="ARBA" id="ARBA00022676"/>
    </source>
</evidence>
<dbReference type="STRING" id="927083.DB32_008060"/>
<comment type="pathway">
    <text evidence="2">Lipid metabolism; sphingolipid metabolism.</text>
</comment>
<proteinExistence type="predicted"/>
<reference evidence="10 11" key="1">
    <citation type="submission" date="2015-03" db="EMBL/GenBank/DDBJ databases">
        <title>Genome assembly of Sandaracinus amylolyticus DSM 53668.</title>
        <authorList>
            <person name="Sharma G."/>
            <person name="Subramanian S."/>
        </authorList>
    </citation>
    <scope>NUCLEOTIDE SEQUENCE [LARGE SCALE GENOMIC DNA]</scope>
    <source>
        <strain evidence="10 11">DSM 53668</strain>
    </source>
</reference>
<dbReference type="GO" id="GO:0008120">
    <property type="term" value="F:ceramide glucosyltransferase activity"/>
    <property type="evidence" value="ECO:0007669"/>
    <property type="project" value="TreeGrafter"/>
</dbReference>
<dbReference type="PANTHER" id="PTHR12726:SF0">
    <property type="entry name" value="CERAMIDE GLUCOSYLTRANSFERASE"/>
    <property type="match status" value="1"/>
</dbReference>
<dbReference type="EMBL" id="CP011125">
    <property type="protein sequence ID" value="AKF10911.1"/>
    <property type="molecule type" value="Genomic_DNA"/>
</dbReference>
<evidence type="ECO:0000256" key="5">
    <source>
        <dbReference type="ARBA" id="ARBA00022679"/>
    </source>
</evidence>
<keyword evidence="8 9" id="KW-0472">Membrane</keyword>
<sequence length="401" mass="42862">MLLWVAIAGALASGLTYVILSNALRALDDDVRPDVSLPSMTVVRPVRGLDPGLDENTQAALRVRYPAELETIFVVDDEHEPALPVLERVIEREGSSARVVIAGPPPRGRTGKLHAMIVGLRAARARTPLVCFADSDTRPSTGLLEELASAVVASRDVGAAFARAIGTRPPRTLGDVGYGLLLDGIYGPQVALASRRSGSLPFVMGQTMVLRRTALEACGGLEGSSGELVDDMNIGARLAATGYRNVLWRSPIAIVQEGLPTRDLRGTALRWMVFARTGIPFWPYSVPAAIWVGLYALGIVGALVSMAIADVTSGALFAATSVSVVASLEALRRQQGGAPTPLSLWWAPFVCLAMVPWWFACAHFTRAIVWRGRSYELDARGRLGVLDAAPARVPQMPPQMP</sequence>
<evidence type="ECO:0000256" key="7">
    <source>
        <dbReference type="ARBA" id="ARBA00022989"/>
    </source>
</evidence>
<dbReference type="KEGG" id="samy:DB32_008060"/>
<protein>
    <submittedName>
        <fullName evidence="10">Putatiave glycosyltransferase</fullName>
    </submittedName>
</protein>
<keyword evidence="5 10" id="KW-0808">Transferase</keyword>
<evidence type="ECO:0000313" key="10">
    <source>
        <dbReference type="EMBL" id="AKF10911.1"/>
    </source>
</evidence>
<dbReference type="GO" id="GO:0006679">
    <property type="term" value="P:glucosylceramide biosynthetic process"/>
    <property type="evidence" value="ECO:0007669"/>
    <property type="project" value="TreeGrafter"/>
</dbReference>
<keyword evidence="7 9" id="KW-1133">Transmembrane helix</keyword>
<comment type="subcellular location">
    <subcellularLocation>
        <location evidence="1">Membrane</location>
        <topology evidence="1">Multi-pass membrane protein</topology>
    </subcellularLocation>
</comment>
<dbReference type="RefSeq" id="WP_053237831.1">
    <property type="nucleotide sequence ID" value="NZ_CP011125.1"/>
</dbReference>
<comment type="pathway">
    <text evidence="3">Sphingolipid metabolism.</text>
</comment>
<feature type="transmembrane region" description="Helical" evidence="9">
    <location>
        <begin position="311"/>
        <end position="331"/>
    </location>
</feature>
<feature type="transmembrane region" description="Helical" evidence="9">
    <location>
        <begin position="343"/>
        <end position="364"/>
    </location>
</feature>
<dbReference type="Gene3D" id="3.90.550.10">
    <property type="entry name" value="Spore Coat Polysaccharide Biosynthesis Protein SpsA, Chain A"/>
    <property type="match status" value="1"/>
</dbReference>
<evidence type="ECO:0000256" key="6">
    <source>
        <dbReference type="ARBA" id="ARBA00022692"/>
    </source>
</evidence>
<evidence type="ECO:0000256" key="9">
    <source>
        <dbReference type="SAM" id="Phobius"/>
    </source>
</evidence>
<dbReference type="SUPFAM" id="SSF53448">
    <property type="entry name" value="Nucleotide-diphospho-sugar transferases"/>
    <property type="match status" value="1"/>
</dbReference>
<dbReference type="Proteomes" id="UP000034883">
    <property type="component" value="Chromosome"/>
</dbReference>
<evidence type="ECO:0000256" key="2">
    <source>
        <dbReference type="ARBA" id="ARBA00004760"/>
    </source>
</evidence>
<evidence type="ECO:0000256" key="8">
    <source>
        <dbReference type="ARBA" id="ARBA00023136"/>
    </source>
</evidence>